<organism evidence="1 2">
    <name type="scientific">Vespula maculifrons</name>
    <name type="common">Eastern yellow jacket</name>
    <name type="synonym">Wasp</name>
    <dbReference type="NCBI Taxonomy" id="7453"/>
    <lineage>
        <taxon>Eukaryota</taxon>
        <taxon>Metazoa</taxon>
        <taxon>Ecdysozoa</taxon>
        <taxon>Arthropoda</taxon>
        <taxon>Hexapoda</taxon>
        <taxon>Insecta</taxon>
        <taxon>Pterygota</taxon>
        <taxon>Neoptera</taxon>
        <taxon>Endopterygota</taxon>
        <taxon>Hymenoptera</taxon>
        <taxon>Apocrita</taxon>
        <taxon>Aculeata</taxon>
        <taxon>Vespoidea</taxon>
        <taxon>Vespidae</taxon>
        <taxon>Vespinae</taxon>
        <taxon>Vespula</taxon>
    </lineage>
</organism>
<proteinExistence type="predicted"/>
<gene>
    <name evidence="1" type="ORF">V1477_006170</name>
</gene>
<accession>A0ABD2CKR3</accession>
<keyword evidence="2" id="KW-1185">Reference proteome</keyword>
<reference evidence="1 2" key="1">
    <citation type="journal article" date="2024" name="Ann. Entomol. Soc. Am.">
        <title>Genomic analyses of the southern and eastern yellowjacket wasps (Hymenoptera: Vespidae) reveal evolutionary signatures of social life.</title>
        <authorList>
            <person name="Catto M.A."/>
            <person name="Caine P.B."/>
            <person name="Orr S.E."/>
            <person name="Hunt B.G."/>
            <person name="Goodisman M.A.D."/>
        </authorList>
    </citation>
    <scope>NUCLEOTIDE SEQUENCE [LARGE SCALE GENOMIC DNA]</scope>
    <source>
        <strain evidence="1">232</strain>
        <tissue evidence="1">Head and thorax</tissue>
    </source>
</reference>
<evidence type="ECO:0000313" key="1">
    <source>
        <dbReference type="EMBL" id="KAL2745606.1"/>
    </source>
</evidence>
<sequence length="213" mass="24264">MDLTMFSAIIENVEIAGNTKVMKQNQFETNHLQRTQTIDIVYEIKLAIHRDSVTRPILHIAKWTVISTNSGKTSRLPTFYSKLVQSIWYFYFKGSTDTRCGTEKVPLAIKQFSIEYKPDIESNGLIINKKSTVLPVTSELLIDVSLKSNAQLQSNRLFYMIPTQSRFIQDFIIYNGASSSASCDKESFGKSGTIVTQLLKSYLHKDRTLYVDN</sequence>
<comment type="caution">
    <text evidence="1">The sequence shown here is derived from an EMBL/GenBank/DDBJ whole genome shotgun (WGS) entry which is preliminary data.</text>
</comment>
<dbReference type="Proteomes" id="UP001607303">
    <property type="component" value="Unassembled WGS sequence"/>
</dbReference>
<evidence type="ECO:0000313" key="2">
    <source>
        <dbReference type="Proteomes" id="UP001607303"/>
    </source>
</evidence>
<protein>
    <submittedName>
        <fullName evidence="1">PiggyBac transposable element-derived protein 4-like</fullName>
    </submittedName>
</protein>
<dbReference type="AlphaFoldDB" id="A0ABD2CKR3"/>
<dbReference type="EMBL" id="JAYRBN010000042">
    <property type="protein sequence ID" value="KAL2745606.1"/>
    <property type="molecule type" value="Genomic_DNA"/>
</dbReference>
<name>A0ABD2CKR3_VESMC</name>